<dbReference type="EMBL" id="CP134050">
    <property type="protein sequence ID" value="WNC14106.1"/>
    <property type="molecule type" value="Genomic_DNA"/>
</dbReference>
<accession>A0ABY9T4E6</accession>
<evidence type="ECO:0000313" key="1">
    <source>
        <dbReference type="EMBL" id="WNC14106.1"/>
    </source>
</evidence>
<sequence>MKISDGYPLAGRCGLRQEGEKGFHEQAKAPVTVDCFEQALLPGRNREIAAASAYFTLVLAGKLFQENVNTVVLESDANLPSKY</sequence>
<dbReference type="Proteomes" id="UP001256827">
    <property type="component" value="Chromosome"/>
</dbReference>
<protein>
    <submittedName>
        <fullName evidence="1">Uncharacterized protein</fullName>
    </submittedName>
</protein>
<dbReference type="RefSeq" id="WP_310766031.1">
    <property type="nucleotide sequence ID" value="NZ_CP134050.1"/>
</dbReference>
<reference evidence="1 2" key="1">
    <citation type="submission" date="2023-09" db="EMBL/GenBank/DDBJ databases">
        <title>Complete Genome and Methylome dissection of Bacillus brevis NEB573 original source of BbsI restriction endonuclease.</title>
        <authorList>
            <person name="Fomenkov A."/>
            <person name="Roberts R.D."/>
        </authorList>
    </citation>
    <scope>NUCLEOTIDE SEQUENCE [LARGE SCALE GENOMIC DNA]</scope>
    <source>
        <strain evidence="1 2">NEB573</strain>
    </source>
</reference>
<proteinExistence type="predicted"/>
<gene>
    <name evidence="1" type="ORF">RGB73_26065</name>
</gene>
<evidence type="ECO:0000313" key="2">
    <source>
        <dbReference type="Proteomes" id="UP001256827"/>
    </source>
</evidence>
<organism evidence="1 2">
    <name type="scientific">Brevibacillus brevis</name>
    <name type="common">Bacillus brevis</name>
    <dbReference type="NCBI Taxonomy" id="1393"/>
    <lineage>
        <taxon>Bacteria</taxon>
        <taxon>Bacillati</taxon>
        <taxon>Bacillota</taxon>
        <taxon>Bacilli</taxon>
        <taxon>Bacillales</taxon>
        <taxon>Paenibacillaceae</taxon>
        <taxon>Brevibacillus</taxon>
    </lineage>
</organism>
<keyword evidence="2" id="KW-1185">Reference proteome</keyword>
<name>A0ABY9T4E6_BREBE</name>